<dbReference type="SUPFAM" id="SSF75169">
    <property type="entry name" value="DsrEFH-like"/>
    <property type="match status" value="1"/>
</dbReference>
<organism evidence="1">
    <name type="scientific">marine sediment metagenome</name>
    <dbReference type="NCBI Taxonomy" id="412755"/>
    <lineage>
        <taxon>unclassified sequences</taxon>
        <taxon>metagenomes</taxon>
        <taxon>ecological metagenomes</taxon>
    </lineage>
</organism>
<dbReference type="Gene3D" id="3.40.1260.10">
    <property type="entry name" value="DsrEFH-like"/>
    <property type="match status" value="1"/>
</dbReference>
<reference evidence="1" key="1">
    <citation type="journal article" date="2014" name="Front. Microbiol.">
        <title>High frequency of phylogenetically diverse reductive dehalogenase-homologous genes in deep subseafloor sedimentary metagenomes.</title>
        <authorList>
            <person name="Kawai M."/>
            <person name="Futagami T."/>
            <person name="Toyoda A."/>
            <person name="Takaki Y."/>
            <person name="Nishi S."/>
            <person name="Hori S."/>
            <person name="Arai W."/>
            <person name="Tsubouchi T."/>
            <person name="Morono Y."/>
            <person name="Uchiyama I."/>
            <person name="Ito T."/>
            <person name="Fujiyama A."/>
            <person name="Inagaki F."/>
            <person name="Takami H."/>
        </authorList>
    </citation>
    <scope>NUCLEOTIDE SEQUENCE</scope>
    <source>
        <strain evidence="1">Expedition CK06-06</strain>
    </source>
</reference>
<dbReference type="EMBL" id="BARV01037308">
    <property type="protein sequence ID" value="GAI49497.1"/>
    <property type="molecule type" value="Genomic_DNA"/>
</dbReference>
<accession>X1NZP2</accession>
<protein>
    <submittedName>
        <fullName evidence="1">Uncharacterized protein</fullName>
    </submittedName>
</protein>
<sequence length="106" mass="12006">MKIGIIIYSKDSETVWNAFRFGNFALAMGGEVRVFLLGKGVELESLDTDKFNVTEQLQTFINCEGKVFACGACLKVHELEASEMYTVSTMKDMYEIIRESDKIITF</sequence>
<dbReference type="AlphaFoldDB" id="X1NZP2"/>
<evidence type="ECO:0000313" key="1">
    <source>
        <dbReference type="EMBL" id="GAI49497.1"/>
    </source>
</evidence>
<dbReference type="InterPro" id="IPR027396">
    <property type="entry name" value="DsrEFH-like"/>
</dbReference>
<dbReference type="InterPro" id="IPR003787">
    <property type="entry name" value="Sulphur_relay_DsrE/F-like"/>
</dbReference>
<comment type="caution">
    <text evidence="1">The sequence shown here is derived from an EMBL/GenBank/DDBJ whole genome shotgun (WGS) entry which is preliminary data.</text>
</comment>
<name>X1NZP2_9ZZZZ</name>
<proteinExistence type="predicted"/>
<gene>
    <name evidence="1" type="ORF">S06H3_57748</name>
</gene>
<dbReference type="Pfam" id="PF02635">
    <property type="entry name" value="DsrE"/>
    <property type="match status" value="1"/>
</dbReference>